<keyword evidence="9" id="KW-1185">Reference proteome</keyword>
<feature type="binding site" evidence="5">
    <location>
        <position position="255"/>
    </location>
    <ligand>
        <name>S-adenosyl-L-methionine</name>
        <dbReference type="ChEBI" id="CHEBI:59789"/>
    </ligand>
</feature>
<feature type="compositionally biased region" description="Basic residues" evidence="6">
    <location>
        <begin position="476"/>
        <end position="494"/>
    </location>
</feature>
<dbReference type="GO" id="GO:0070475">
    <property type="term" value="P:rRNA base methylation"/>
    <property type="evidence" value="ECO:0007669"/>
    <property type="project" value="TreeGrafter"/>
</dbReference>
<dbReference type="GO" id="GO:0005730">
    <property type="term" value="C:nucleolus"/>
    <property type="evidence" value="ECO:0007669"/>
    <property type="project" value="TreeGrafter"/>
</dbReference>
<dbReference type="SUPFAM" id="SSF53335">
    <property type="entry name" value="S-adenosyl-L-methionine-dependent methyltransferases"/>
    <property type="match status" value="1"/>
</dbReference>
<dbReference type="Ensembl" id="ENSMALT00000005467.1">
    <property type="protein sequence ID" value="ENSMALP00000005347.1"/>
    <property type="gene ID" value="ENSMALG00000003855.1"/>
</dbReference>
<proteinExistence type="inferred from homology"/>
<feature type="binding site" evidence="5">
    <location>
        <position position="302"/>
    </location>
    <ligand>
        <name>S-adenosyl-L-methionine</name>
        <dbReference type="ChEBI" id="CHEBI:59789"/>
    </ligand>
</feature>
<dbReference type="InterPro" id="IPR049560">
    <property type="entry name" value="MeTrfase_RsmB-F_NOP2_cat"/>
</dbReference>
<keyword evidence="4 5" id="KW-0694">RNA-binding</keyword>
<evidence type="ECO:0000313" key="8">
    <source>
        <dbReference type="Ensembl" id="ENSMALP00000005347.1"/>
    </source>
</evidence>
<evidence type="ECO:0000313" key="9">
    <source>
        <dbReference type="Proteomes" id="UP000261600"/>
    </source>
</evidence>
<dbReference type="Gene3D" id="3.40.50.150">
    <property type="entry name" value="Vaccinia Virus protein VP39"/>
    <property type="match status" value="1"/>
</dbReference>
<dbReference type="InterPro" id="IPR049561">
    <property type="entry name" value="NSUN5_7_fdxn-like"/>
</dbReference>
<feature type="binding site" evidence="5">
    <location>
        <position position="282"/>
    </location>
    <ligand>
        <name>S-adenosyl-L-methionine</name>
        <dbReference type="ChEBI" id="CHEBI:59789"/>
    </ligand>
</feature>
<dbReference type="CTD" id="55695"/>
<dbReference type="PANTHER" id="PTHR22807:SF4">
    <property type="entry name" value="28S RRNA (CYTOSINE-C(5))-METHYLTRANSFERASE"/>
    <property type="match status" value="1"/>
</dbReference>
<dbReference type="KEGG" id="malb:109970644"/>
<dbReference type="SMR" id="A0A3Q3IKT6"/>
<dbReference type="OrthoDB" id="435282at2759"/>
<dbReference type="GO" id="GO:0008173">
    <property type="term" value="F:RNA methyltransferase activity"/>
    <property type="evidence" value="ECO:0007669"/>
    <property type="project" value="InterPro"/>
</dbReference>
<reference evidence="8" key="2">
    <citation type="submission" date="2025-09" db="UniProtKB">
        <authorList>
            <consortium name="Ensembl"/>
        </authorList>
    </citation>
    <scope>IDENTIFICATION</scope>
</reference>
<evidence type="ECO:0000256" key="4">
    <source>
        <dbReference type="ARBA" id="ARBA00022884"/>
    </source>
</evidence>
<protein>
    <recommendedName>
        <fullName evidence="7">SAM-dependent MTase RsmB/NOP-type domain-containing protein</fullName>
    </recommendedName>
</protein>
<dbReference type="STRING" id="43700.ENSMALP00000005347"/>
<feature type="active site" description="Nucleophile" evidence="5">
    <location>
        <position position="356"/>
    </location>
</feature>
<sequence length="494" mass="55246">MALYVNAAEILEKAEKKQGALKTLVYDSKFPNIKQLFALVCETHRFSSVLQKIIESTKLLKQTKMKMPLAKVLVYDLVMGRGLKCGGSWKTMMMKHRSRLQAELARMKVKQKVSRHEDLLPASVQQLTGDRLPRYVRVNTLKTTVEDAVDYLKRDGFSYLGQASGPDDLPLKQKDFVRDQHLPELLVFSPRADFHDHFLYKAGHIILQDKASCLPAYLLNPPPGSHVIDACAAPGNKTSHLAAIMKNKGRLFAFDLDAKRLATMSTLLLRAGVTCQQLANQDFLKVDPDSLQYKDVEYILLDPSCSGSGMVCLRDSTSADQEKDQARLASLASFQLRCLNHGLRFPHLKRLVYSTCSVHSQENEEVITACLQQNPGFRLVPLLAQWPERGLEPLTQCLRASTTKTRTHGFFVALLEKHSEPGITKQEPAVQIRPEVKTPSPPVSEERPAAIDEGSEASEMEDKPSPAAGQTDFTAGKKKRKRRKKKKKAAATME</sequence>
<dbReference type="Pfam" id="PF21153">
    <property type="entry name" value="NSUN5_N"/>
    <property type="match status" value="1"/>
</dbReference>
<dbReference type="FunFam" id="3.30.70.1170:FF:000004">
    <property type="entry name" value="probable 28S rRNA (Cytosine-C(5))-methyltransferase isoform X2"/>
    <property type="match status" value="1"/>
</dbReference>
<keyword evidence="2 5" id="KW-0808">Transferase</keyword>
<organism evidence="8 9">
    <name type="scientific">Monopterus albus</name>
    <name type="common">Swamp eel</name>
    <dbReference type="NCBI Taxonomy" id="43700"/>
    <lineage>
        <taxon>Eukaryota</taxon>
        <taxon>Metazoa</taxon>
        <taxon>Chordata</taxon>
        <taxon>Craniata</taxon>
        <taxon>Vertebrata</taxon>
        <taxon>Euteleostomi</taxon>
        <taxon>Actinopterygii</taxon>
        <taxon>Neopterygii</taxon>
        <taxon>Teleostei</taxon>
        <taxon>Neoteleostei</taxon>
        <taxon>Acanthomorphata</taxon>
        <taxon>Anabantaria</taxon>
        <taxon>Synbranchiformes</taxon>
        <taxon>Synbranchidae</taxon>
        <taxon>Monopterus</taxon>
    </lineage>
</organism>
<comment type="similarity">
    <text evidence="5">Belongs to the class I-like SAM-binding methyltransferase superfamily. RsmB/NOP family.</text>
</comment>
<dbReference type="Proteomes" id="UP000261600">
    <property type="component" value="Unplaced"/>
</dbReference>
<dbReference type="Pfam" id="PF21148">
    <property type="entry name" value="NSUN5_fdxn-like"/>
    <property type="match status" value="1"/>
</dbReference>
<dbReference type="CDD" id="cd02440">
    <property type="entry name" value="AdoMet_MTases"/>
    <property type="match status" value="1"/>
</dbReference>
<dbReference type="PROSITE" id="PS51686">
    <property type="entry name" value="SAM_MT_RSMB_NOP"/>
    <property type="match status" value="1"/>
</dbReference>
<evidence type="ECO:0000256" key="1">
    <source>
        <dbReference type="ARBA" id="ARBA00022603"/>
    </source>
</evidence>
<dbReference type="InterPro" id="IPR048889">
    <property type="entry name" value="NSUN5_RCM1_N"/>
</dbReference>
<name>A0A3Q3IKT6_MONAL</name>
<feature type="binding site" evidence="5">
    <location>
        <begin position="231"/>
        <end position="237"/>
    </location>
    <ligand>
        <name>S-adenosyl-L-methionine</name>
        <dbReference type="ChEBI" id="CHEBI:59789"/>
    </ligand>
</feature>
<keyword evidence="3 5" id="KW-0949">S-adenosyl-L-methionine</keyword>
<dbReference type="Gene3D" id="3.30.70.1170">
    <property type="entry name" value="Sun protein, domain 3"/>
    <property type="match status" value="1"/>
</dbReference>
<dbReference type="RefSeq" id="XP_020474011.1">
    <property type="nucleotide sequence ID" value="XM_020618355.1"/>
</dbReference>
<reference evidence="8" key="1">
    <citation type="submission" date="2025-08" db="UniProtKB">
        <authorList>
            <consortium name="Ensembl"/>
        </authorList>
    </citation>
    <scope>IDENTIFICATION</scope>
</reference>
<dbReference type="GeneID" id="109970644"/>
<dbReference type="InterPro" id="IPR001678">
    <property type="entry name" value="MeTrfase_RsmB-F_NOP2_dom"/>
</dbReference>
<accession>A0A3Q3IKT6</accession>
<dbReference type="PANTHER" id="PTHR22807">
    <property type="entry name" value="NOP2 YEAST -RELATED NOL1/NOP2/FMU SUN DOMAIN-CONTAINING"/>
    <property type="match status" value="1"/>
</dbReference>
<dbReference type="InterPro" id="IPR023267">
    <property type="entry name" value="RCMT"/>
</dbReference>
<feature type="region of interest" description="Disordered" evidence="6">
    <location>
        <begin position="422"/>
        <end position="494"/>
    </location>
</feature>
<evidence type="ECO:0000256" key="2">
    <source>
        <dbReference type="ARBA" id="ARBA00022679"/>
    </source>
</evidence>
<dbReference type="PRINTS" id="PR02008">
    <property type="entry name" value="RCMTFAMILY"/>
</dbReference>
<dbReference type="InterPro" id="IPR029063">
    <property type="entry name" value="SAM-dependent_MTases_sf"/>
</dbReference>
<keyword evidence="1 5" id="KW-0489">Methyltransferase</keyword>
<dbReference type="GO" id="GO:0003723">
    <property type="term" value="F:RNA binding"/>
    <property type="evidence" value="ECO:0007669"/>
    <property type="project" value="UniProtKB-UniRule"/>
</dbReference>
<evidence type="ECO:0000256" key="3">
    <source>
        <dbReference type="ARBA" id="ARBA00022691"/>
    </source>
</evidence>
<dbReference type="AlphaFoldDB" id="A0A3Q3IKT6"/>
<dbReference type="Pfam" id="PF01189">
    <property type="entry name" value="Methyltr_RsmB-F"/>
    <property type="match status" value="1"/>
</dbReference>
<evidence type="ECO:0000259" key="7">
    <source>
        <dbReference type="PROSITE" id="PS51686"/>
    </source>
</evidence>
<evidence type="ECO:0000256" key="6">
    <source>
        <dbReference type="SAM" id="MobiDB-lite"/>
    </source>
</evidence>
<evidence type="ECO:0000256" key="5">
    <source>
        <dbReference type="PROSITE-ProRule" id="PRU01023"/>
    </source>
</evidence>
<feature type="domain" description="SAM-dependent MTase RsmB/NOP-type" evidence="7">
    <location>
        <begin position="124"/>
        <end position="418"/>
    </location>
</feature>